<dbReference type="SUPFAM" id="SSF142433">
    <property type="entry name" value="CinA-like"/>
    <property type="match status" value="1"/>
</dbReference>
<dbReference type="RefSeq" id="WP_057764935.1">
    <property type="nucleotide sequence ID" value="NZ_AZDG01000006.1"/>
</dbReference>
<dbReference type="InterPro" id="IPR008136">
    <property type="entry name" value="CinA_C"/>
</dbReference>
<organism evidence="2 3">
    <name type="scientific">Companilactobacillus tucceti DSM 20183</name>
    <dbReference type="NCBI Taxonomy" id="1423811"/>
    <lineage>
        <taxon>Bacteria</taxon>
        <taxon>Bacillati</taxon>
        <taxon>Bacillota</taxon>
        <taxon>Bacilli</taxon>
        <taxon>Lactobacillales</taxon>
        <taxon>Lactobacillaceae</taxon>
        <taxon>Companilactobacillus</taxon>
    </lineage>
</organism>
<dbReference type="NCBIfam" id="TIGR00199">
    <property type="entry name" value="PncC_domain"/>
    <property type="match status" value="1"/>
</dbReference>
<comment type="caution">
    <text evidence="2">The sequence shown here is derived from an EMBL/GenBank/DDBJ whole genome shotgun (WGS) entry which is preliminary data.</text>
</comment>
<dbReference type="AlphaFoldDB" id="A0A0R1J170"/>
<dbReference type="Gene3D" id="3.90.950.20">
    <property type="entry name" value="CinA-like"/>
    <property type="match status" value="1"/>
</dbReference>
<dbReference type="Pfam" id="PF02464">
    <property type="entry name" value="CinA"/>
    <property type="match status" value="1"/>
</dbReference>
<sequence>MDNTEKILNEIDQIKFKDYIPEEFYYLPHNVVTALKRKNLSITAAESLTSGMFQSTVSQVPGASQVFSGGFVTYSDDVKSKLLGIDPKLIEENTVVSAPVAKAMAQQAARVLHADIGVGLTGVAGPDALEGSPVGTVFIGVSNSLSNNVRVKEFHFSGDRNSIRLKSVVAAFVLVEEII</sequence>
<name>A0A0R1J170_9LACO</name>
<protein>
    <submittedName>
        <fullName evidence="2">CinA domain-containing protein</fullName>
    </submittedName>
</protein>
<dbReference type="EMBL" id="AZDG01000006">
    <property type="protein sequence ID" value="KRK64895.1"/>
    <property type="molecule type" value="Genomic_DNA"/>
</dbReference>
<dbReference type="STRING" id="1423811.FC72_GL001745"/>
<feature type="domain" description="CinA C-terminal" evidence="1">
    <location>
        <begin position="28"/>
        <end position="177"/>
    </location>
</feature>
<evidence type="ECO:0000259" key="1">
    <source>
        <dbReference type="Pfam" id="PF02464"/>
    </source>
</evidence>
<dbReference type="OrthoDB" id="9801454at2"/>
<reference evidence="2 3" key="1">
    <citation type="journal article" date="2015" name="Genome Announc.">
        <title>Expanding the biotechnology potential of lactobacilli through comparative genomics of 213 strains and associated genera.</title>
        <authorList>
            <person name="Sun Z."/>
            <person name="Harris H.M."/>
            <person name="McCann A."/>
            <person name="Guo C."/>
            <person name="Argimon S."/>
            <person name="Zhang W."/>
            <person name="Yang X."/>
            <person name="Jeffery I.B."/>
            <person name="Cooney J.C."/>
            <person name="Kagawa T.F."/>
            <person name="Liu W."/>
            <person name="Song Y."/>
            <person name="Salvetti E."/>
            <person name="Wrobel A."/>
            <person name="Rasinkangas P."/>
            <person name="Parkhill J."/>
            <person name="Rea M.C."/>
            <person name="O'Sullivan O."/>
            <person name="Ritari J."/>
            <person name="Douillard F.P."/>
            <person name="Paul Ross R."/>
            <person name="Yang R."/>
            <person name="Briner A.E."/>
            <person name="Felis G.E."/>
            <person name="de Vos W.M."/>
            <person name="Barrangou R."/>
            <person name="Klaenhammer T.R."/>
            <person name="Caufield P.W."/>
            <person name="Cui Y."/>
            <person name="Zhang H."/>
            <person name="O'Toole P.W."/>
        </authorList>
    </citation>
    <scope>NUCLEOTIDE SEQUENCE [LARGE SCALE GENOMIC DNA]</scope>
    <source>
        <strain evidence="2 3">DSM 20183</strain>
    </source>
</reference>
<evidence type="ECO:0000313" key="2">
    <source>
        <dbReference type="EMBL" id="KRK64895.1"/>
    </source>
</evidence>
<gene>
    <name evidence="2" type="ORF">FC72_GL001745</name>
</gene>
<accession>A0A0R1J170</accession>
<keyword evidence="3" id="KW-1185">Reference proteome</keyword>
<dbReference type="InterPro" id="IPR036653">
    <property type="entry name" value="CinA-like_C"/>
</dbReference>
<evidence type="ECO:0000313" key="3">
    <source>
        <dbReference type="Proteomes" id="UP000050929"/>
    </source>
</evidence>
<dbReference type="PATRIC" id="fig|1423811.3.peg.1784"/>
<proteinExistence type="predicted"/>
<dbReference type="Proteomes" id="UP000050929">
    <property type="component" value="Unassembled WGS sequence"/>
</dbReference>